<keyword evidence="2" id="KW-0812">Transmembrane</keyword>
<keyword evidence="3" id="KW-0732">Signal</keyword>
<evidence type="ECO:0000256" key="1">
    <source>
        <dbReference type="SAM" id="MobiDB-lite"/>
    </source>
</evidence>
<dbReference type="EMBL" id="LJSK01000019">
    <property type="protein sequence ID" value="KPI89661.1"/>
    <property type="molecule type" value="Genomic_DNA"/>
</dbReference>
<accession>A0A0N1I2I6</accession>
<evidence type="ECO:0000256" key="3">
    <source>
        <dbReference type="SAM" id="SignalP"/>
    </source>
</evidence>
<feature type="compositionally biased region" description="Polar residues" evidence="1">
    <location>
        <begin position="388"/>
        <end position="404"/>
    </location>
</feature>
<dbReference type="Proteomes" id="UP000038009">
    <property type="component" value="Unassembled WGS sequence"/>
</dbReference>
<protein>
    <submittedName>
        <fullName evidence="4">Uncharacterized protein</fullName>
    </submittedName>
</protein>
<proteinExistence type="predicted"/>
<feature type="region of interest" description="Disordered" evidence="1">
    <location>
        <begin position="336"/>
        <end position="452"/>
    </location>
</feature>
<dbReference type="AlphaFoldDB" id="A0A0N1I2I6"/>
<dbReference type="InterPro" id="IPR031797">
    <property type="entry name" value="DUF5075"/>
</dbReference>
<feature type="compositionally biased region" description="Basic residues" evidence="1">
    <location>
        <begin position="437"/>
        <end position="447"/>
    </location>
</feature>
<feature type="transmembrane region" description="Helical" evidence="2">
    <location>
        <begin position="255"/>
        <end position="279"/>
    </location>
</feature>
<comment type="caution">
    <text evidence="4">The sequence shown here is derived from an EMBL/GenBank/DDBJ whole genome shotgun (WGS) entry which is preliminary data.</text>
</comment>
<evidence type="ECO:0000256" key="2">
    <source>
        <dbReference type="SAM" id="Phobius"/>
    </source>
</evidence>
<evidence type="ECO:0000313" key="5">
    <source>
        <dbReference type="Proteomes" id="UP000038009"/>
    </source>
</evidence>
<sequence length="472" mass="52948">MKFSSAFRLLQAVLVVALLETAQQAHGQLLLLQMKGWITHTPEFISSKGVAVTYSSTEKLCFDSGGVPASDPNLETSNRIRYYLHEAGMGPGLSFYTGSSAQPTPENPNGCAELVESTTETPNSANCIYRWGYGFYDAYSYMGEQGTAYWKGLYYTTGASQVLNLYTQSPWNNTRDEPKRYPRGYYYTINGYGSASMQRMDVPPIPKDNDPNPIALYMVVCEVQMYPRFSPTTSRMPQPIFVNGFKTLTWAQAHWWVIFIIVALVLIFLLIAIIIYCCITSIKPKEEPPVYSMVLRERIGKVYVLADGPQKTYNDNSQNFNNGAYMEFAQMSAGQRAEQQAQAEKQRRLGRGFSPQEQRNVPEDSPMGVIGIFGSNDRNLYSDGDAVGNSNYPQNNSCYPNSSGYDLHEDELQRVSGQSQQQEDVDSTSRCTSVTASRRKSGRRTRGRAISQTFDDVDLPHADEINEMNVDL</sequence>
<keyword evidence="5" id="KW-1185">Reference proteome</keyword>
<evidence type="ECO:0000313" key="4">
    <source>
        <dbReference type="EMBL" id="KPI89661.1"/>
    </source>
</evidence>
<dbReference type="OrthoDB" id="273527at2759"/>
<feature type="signal peptide" evidence="3">
    <location>
        <begin position="1"/>
        <end position="27"/>
    </location>
</feature>
<feature type="chain" id="PRO_5005873657" evidence="3">
    <location>
        <begin position="28"/>
        <end position="472"/>
    </location>
</feature>
<dbReference type="VEuPathDB" id="TriTrypDB:Lsey_0019_0270"/>
<dbReference type="Pfam" id="PF16825">
    <property type="entry name" value="DUF5075"/>
    <property type="match status" value="1"/>
</dbReference>
<keyword evidence="2" id="KW-1133">Transmembrane helix</keyword>
<organism evidence="4 5">
    <name type="scientific">Leptomonas seymouri</name>
    <dbReference type="NCBI Taxonomy" id="5684"/>
    <lineage>
        <taxon>Eukaryota</taxon>
        <taxon>Discoba</taxon>
        <taxon>Euglenozoa</taxon>
        <taxon>Kinetoplastea</taxon>
        <taxon>Metakinetoplastina</taxon>
        <taxon>Trypanosomatida</taxon>
        <taxon>Trypanosomatidae</taxon>
        <taxon>Leishmaniinae</taxon>
        <taxon>Leptomonas</taxon>
    </lineage>
</organism>
<gene>
    <name evidence="4" type="ORF">ABL78_1242</name>
</gene>
<dbReference type="PANTHER" id="PTHR35613:SF2">
    <property type="entry name" value="C-TYPE LECTIN DOMAIN-CONTAINING PROTEIN"/>
    <property type="match status" value="1"/>
</dbReference>
<name>A0A0N1I2I6_LEPSE</name>
<dbReference type="OMA" id="MVVCEVQ"/>
<feature type="compositionally biased region" description="Polar residues" evidence="1">
    <location>
        <begin position="415"/>
        <end position="434"/>
    </location>
</feature>
<dbReference type="PANTHER" id="PTHR35613">
    <property type="entry name" value="C-TYPE LECTIN DOMAIN-CONTAINING PROTEIN"/>
    <property type="match status" value="1"/>
</dbReference>
<reference evidence="4 5" key="1">
    <citation type="journal article" date="2015" name="PLoS Pathog.">
        <title>Leptomonas seymouri: Adaptations to the Dixenous Life Cycle Analyzed by Genome Sequencing, Transcriptome Profiling and Co-infection with Leishmania donovani.</title>
        <authorList>
            <person name="Kraeva N."/>
            <person name="Butenko A."/>
            <person name="Hlavacova J."/>
            <person name="Kostygov A."/>
            <person name="Myskova J."/>
            <person name="Grybchuk D."/>
            <person name="Lestinova T."/>
            <person name="Votypka J."/>
            <person name="Volf P."/>
            <person name="Opperdoes F."/>
            <person name="Flegontov P."/>
            <person name="Lukes J."/>
            <person name="Yurchenko V."/>
        </authorList>
    </citation>
    <scope>NUCLEOTIDE SEQUENCE [LARGE SCALE GENOMIC DNA]</scope>
    <source>
        <strain evidence="4 5">ATCC 30220</strain>
    </source>
</reference>
<keyword evidence="2" id="KW-0472">Membrane</keyword>